<keyword evidence="2" id="KW-1185">Reference proteome</keyword>
<gene>
    <name evidence="1" type="ORF">Pint_05624</name>
</gene>
<dbReference type="EMBL" id="CM047738">
    <property type="protein sequence ID" value="KAJ0045333.1"/>
    <property type="molecule type" value="Genomic_DNA"/>
</dbReference>
<proteinExistence type="predicted"/>
<sequence>MSRKRENESSGNEDGYSKRQKVAGEQSLPSPPRLGFENPLLPLANTYDDDDEDEEENGRRVHNAGGGGYSRDRDEQNGNGVQEDEDDEDEDDHDDQGVGQGKRSRVVELRRDCPYLDTVNRQVPNPC</sequence>
<comment type="caution">
    <text evidence="1">The sequence shown here is derived from an EMBL/GenBank/DDBJ whole genome shotgun (WGS) entry which is preliminary data.</text>
</comment>
<accession>A0ACC0Z4R9</accession>
<evidence type="ECO:0000313" key="1">
    <source>
        <dbReference type="EMBL" id="KAJ0045333.1"/>
    </source>
</evidence>
<reference evidence="2" key="1">
    <citation type="journal article" date="2023" name="G3 (Bethesda)">
        <title>Genome assembly and association tests identify interacting loci associated with vigor, precocity, and sex in interspecific pistachio rootstocks.</title>
        <authorList>
            <person name="Palmer W."/>
            <person name="Jacygrad E."/>
            <person name="Sagayaradj S."/>
            <person name="Cavanaugh K."/>
            <person name="Han R."/>
            <person name="Bertier L."/>
            <person name="Beede B."/>
            <person name="Kafkas S."/>
            <person name="Golino D."/>
            <person name="Preece J."/>
            <person name="Michelmore R."/>
        </authorList>
    </citation>
    <scope>NUCLEOTIDE SEQUENCE [LARGE SCALE GENOMIC DNA]</scope>
</reference>
<name>A0ACC0Z4R9_9ROSI</name>
<protein>
    <submittedName>
        <fullName evidence="1">Uncharacterized protein</fullName>
    </submittedName>
</protein>
<dbReference type="Proteomes" id="UP001163603">
    <property type="component" value="Chromosome 3"/>
</dbReference>
<organism evidence="1 2">
    <name type="scientific">Pistacia integerrima</name>
    <dbReference type="NCBI Taxonomy" id="434235"/>
    <lineage>
        <taxon>Eukaryota</taxon>
        <taxon>Viridiplantae</taxon>
        <taxon>Streptophyta</taxon>
        <taxon>Embryophyta</taxon>
        <taxon>Tracheophyta</taxon>
        <taxon>Spermatophyta</taxon>
        <taxon>Magnoliopsida</taxon>
        <taxon>eudicotyledons</taxon>
        <taxon>Gunneridae</taxon>
        <taxon>Pentapetalae</taxon>
        <taxon>rosids</taxon>
        <taxon>malvids</taxon>
        <taxon>Sapindales</taxon>
        <taxon>Anacardiaceae</taxon>
        <taxon>Pistacia</taxon>
    </lineage>
</organism>
<evidence type="ECO:0000313" key="2">
    <source>
        <dbReference type="Proteomes" id="UP001163603"/>
    </source>
</evidence>